<dbReference type="Proteomes" id="UP000199603">
    <property type="component" value="Unassembled WGS sequence"/>
</dbReference>
<dbReference type="AlphaFoldDB" id="A0A1G6ZW62"/>
<proteinExistence type="predicted"/>
<accession>A0A1G6ZW62</accession>
<evidence type="ECO:0000313" key="2">
    <source>
        <dbReference type="Proteomes" id="UP000199603"/>
    </source>
</evidence>
<organism evidence="1 2">
    <name type="scientific">Aquimonas voraii</name>
    <dbReference type="NCBI Taxonomy" id="265719"/>
    <lineage>
        <taxon>Bacteria</taxon>
        <taxon>Pseudomonadati</taxon>
        <taxon>Pseudomonadota</taxon>
        <taxon>Gammaproteobacteria</taxon>
        <taxon>Lysobacterales</taxon>
        <taxon>Lysobacteraceae</taxon>
        <taxon>Aquimonas</taxon>
    </lineage>
</organism>
<sequence length="90" mass="9902">MSNTNDTTVLPTRIEIIRGFHFGATTTTSGAADRWELARDQLQQAHLSLEATLAAVLESCPDAIDNEITHRLASTVLKARRVALERRGTE</sequence>
<evidence type="ECO:0000313" key="1">
    <source>
        <dbReference type="EMBL" id="SDE05846.1"/>
    </source>
</evidence>
<dbReference type="RefSeq" id="WP_091245447.1">
    <property type="nucleotide sequence ID" value="NZ_FNAG01000015.1"/>
</dbReference>
<dbReference type="STRING" id="265719.SAMN04488509_11582"/>
<reference evidence="1 2" key="1">
    <citation type="submission" date="2016-10" db="EMBL/GenBank/DDBJ databases">
        <authorList>
            <person name="de Groot N.N."/>
        </authorList>
    </citation>
    <scope>NUCLEOTIDE SEQUENCE [LARGE SCALE GENOMIC DNA]</scope>
    <source>
        <strain evidence="1 2">DSM 16957</strain>
    </source>
</reference>
<name>A0A1G6ZW62_9GAMM</name>
<dbReference type="EMBL" id="FNAG01000015">
    <property type="protein sequence ID" value="SDE05846.1"/>
    <property type="molecule type" value="Genomic_DNA"/>
</dbReference>
<gene>
    <name evidence="1" type="ORF">SAMN04488509_11582</name>
</gene>
<keyword evidence="2" id="KW-1185">Reference proteome</keyword>
<protein>
    <submittedName>
        <fullName evidence="1">Uncharacterized protein</fullName>
    </submittedName>
</protein>